<dbReference type="InterPro" id="IPR013744">
    <property type="entry name" value="SidJ"/>
</dbReference>
<dbReference type="PANTHER" id="PTHR31591">
    <property type="entry name" value="UPF0613 PROTEIN PB24D3.06C"/>
    <property type="match status" value="1"/>
</dbReference>
<dbReference type="Gene3D" id="3.40.50.1820">
    <property type="entry name" value="alpha/beta hydrolase"/>
    <property type="match status" value="1"/>
</dbReference>
<dbReference type="SUPFAM" id="SSF53474">
    <property type="entry name" value="alpha/beta-Hydrolases"/>
    <property type="match status" value="1"/>
</dbReference>
<dbReference type="OrthoDB" id="10034502at2759"/>
<evidence type="ECO:0000313" key="2">
    <source>
        <dbReference type="Proteomes" id="UP000307173"/>
    </source>
</evidence>
<name>A0A4T0X728_9ASCO</name>
<evidence type="ECO:0000313" key="1">
    <source>
        <dbReference type="EMBL" id="TID30674.1"/>
    </source>
</evidence>
<reference evidence="1 2" key="1">
    <citation type="journal article" date="2019" name="Front. Genet.">
        <title>Whole-Genome Sequencing of the Opportunistic Yeast Pathogen Candida inconspicua Uncovers Its Hybrid Origin.</title>
        <authorList>
            <person name="Mixao V."/>
            <person name="Hansen A.P."/>
            <person name="Saus E."/>
            <person name="Boekhout T."/>
            <person name="Lass-Florl C."/>
            <person name="Gabaldon T."/>
        </authorList>
    </citation>
    <scope>NUCLEOTIDE SEQUENCE [LARGE SCALE GENOMIC DNA]</scope>
    <source>
        <strain evidence="1 2">CBS 180</strain>
    </source>
</reference>
<gene>
    <name evidence="1" type="ORF">CANINC_000741</name>
</gene>
<keyword evidence="2" id="KW-1185">Reference proteome</keyword>
<dbReference type="Pfam" id="PF08538">
    <property type="entry name" value="DUF1749"/>
    <property type="match status" value="1"/>
</dbReference>
<evidence type="ECO:0008006" key="3">
    <source>
        <dbReference type="Google" id="ProtNLM"/>
    </source>
</evidence>
<protein>
    <recommendedName>
        <fullName evidence="3">Serine aminopeptidase S33 domain-containing protein</fullName>
    </recommendedName>
</protein>
<dbReference type="EMBL" id="SELW01000126">
    <property type="protein sequence ID" value="TID30674.1"/>
    <property type="molecule type" value="Genomic_DNA"/>
</dbReference>
<sequence length="316" mass="35052">MLSCGLSNETSVFRMAKHQVEPVAGVIHSYAHNKIAFEFAPQGNKKVVVFVAGLMDGLMTVPYLPHLAIALSKVGYSLIQIEITSSHIGWGTGSLSRDSNEIAQLVNYLRSETGGAREIIGLMGHSTGCQNTIHYLTRQPRNDTKKFSPIDFGILQAPVSDRFAAAQNMSEEEMEESLEVARKMIQEKRHKEIMPSKYTNRFFGVPINAYRWNSLMAIRGDDDFFSPDLDQTDFDSTFGKLDKPLLVLYSGADEFVAKEIDKEELMQKWKTSAGSNWSPHSKVVKGALHNIGPGSTPDAEQDAIDSVIMFISDLST</sequence>
<proteinExistence type="predicted"/>
<dbReference type="PANTHER" id="PTHR31591:SF1">
    <property type="entry name" value="UPF0613 PROTEIN PB24D3.06C"/>
    <property type="match status" value="1"/>
</dbReference>
<dbReference type="InterPro" id="IPR029058">
    <property type="entry name" value="AB_hydrolase_fold"/>
</dbReference>
<comment type="caution">
    <text evidence="1">The sequence shown here is derived from an EMBL/GenBank/DDBJ whole genome shotgun (WGS) entry which is preliminary data.</text>
</comment>
<dbReference type="Proteomes" id="UP000307173">
    <property type="component" value="Unassembled WGS sequence"/>
</dbReference>
<dbReference type="AlphaFoldDB" id="A0A4T0X728"/>
<accession>A0A4T0X728</accession>
<organism evidence="1 2">
    <name type="scientific">Pichia inconspicua</name>
    <dbReference type="NCBI Taxonomy" id="52247"/>
    <lineage>
        <taxon>Eukaryota</taxon>
        <taxon>Fungi</taxon>
        <taxon>Dikarya</taxon>
        <taxon>Ascomycota</taxon>
        <taxon>Saccharomycotina</taxon>
        <taxon>Pichiomycetes</taxon>
        <taxon>Pichiales</taxon>
        <taxon>Pichiaceae</taxon>
        <taxon>Pichia</taxon>
    </lineage>
</organism>